<dbReference type="InterPro" id="IPR001279">
    <property type="entry name" value="Metallo-B-lactamas"/>
</dbReference>
<sequence length="277" mass="30757">MGCSSAKQERQCTPLQTINRKVKLRWLGHSGFRIEVPDIQDASINRCIYIDPWLDNPFLPEDLKGKVPNDADLVLITHGHFDHSSSAPGIIKASSKKEAKIICNYELFQFYQKHHGVKEEQGAPMNKGGQLDFGYCRVQMVSADHSSTCLLRDQTMTQGGEPCGFVVSAGGANIYHAGDTNVFGNMAIIDKLYKPTHLLLPIGGSFTMGPREAAYAVSRFLPSATVTIPMHFGTFPLLKGTTEEFEAHLRKFQPEFKRKPIKVIAPQKLMLLDSVLP</sequence>
<dbReference type="InterPro" id="IPR036866">
    <property type="entry name" value="RibonucZ/Hydroxyglut_hydro"/>
</dbReference>
<dbReference type="NCBIfam" id="NF001911">
    <property type="entry name" value="PRK00685.1"/>
    <property type="match status" value="1"/>
</dbReference>
<dbReference type="GO" id="GO:0016787">
    <property type="term" value="F:hydrolase activity"/>
    <property type="evidence" value="ECO:0007669"/>
    <property type="project" value="UniProtKB-KW"/>
</dbReference>
<dbReference type="InterPro" id="IPR022877">
    <property type="entry name" value="UPF0173"/>
</dbReference>
<dbReference type="Proteomes" id="UP000039865">
    <property type="component" value="Unassembled WGS sequence"/>
</dbReference>
<dbReference type="PANTHER" id="PTHR43546:SF3">
    <property type="entry name" value="UPF0173 METAL-DEPENDENT HYDROLASE MJ1163"/>
    <property type="match status" value="1"/>
</dbReference>
<dbReference type="SUPFAM" id="SSF56281">
    <property type="entry name" value="Metallo-hydrolase/oxidoreductase"/>
    <property type="match status" value="1"/>
</dbReference>
<dbReference type="InterPro" id="IPR050114">
    <property type="entry name" value="UPF0173_UPF0282_UlaG_hydrolase"/>
</dbReference>
<evidence type="ECO:0000313" key="4">
    <source>
        <dbReference type="Proteomes" id="UP000039865"/>
    </source>
</evidence>
<evidence type="ECO:0000256" key="1">
    <source>
        <dbReference type="ARBA" id="ARBA00022801"/>
    </source>
</evidence>
<feature type="domain" description="Metallo-beta-lactamase" evidence="2">
    <location>
        <begin position="28"/>
        <end position="231"/>
    </location>
</feature>
<dbReference type="AlphaFoldDB" id="A0A078BBH1"/>
<dbReference type="InParanoid" id="A0A078BBH1"/>
<proteinExistence type="inferred from homology"/>
<keyword evidence="4" id="KW-1185">Reference proteome</keyword>
<dbReference type="SMART" id="SM00849">
    <property type="entry name" value="Lactamase_B"/>
    <property type="match status" value="1"/>
</dbReference>
<dbReference type="OrthoDB" id="310575at2759"/>
<dbReference type="HAMAP" id="MF_00457">
    <property type="entry name" value="UPF0173"/>
    <property type="match status" value="1"/>
</dbReference>
<dbReference type="Gene3D" id="3.60.15.10">
    <property type="entry name" value="Ribonuclease Z/Hydroxyacylglutathione hydrolase-like"/>
    <property type="match status" value="1"/>
</dbReference>
<dbReference type="OMA" id="MHYNTWP"/>
<evidence type="ECO:0000259" key="2">
    <source>
        <dbReference type="SMART" id="SM00849"/>
    </source>
</evidence>
<protein>
    <submittedName>
        <fullName evidence="3">Beta-lactamase-like protein</fullName>
    </submittedName>
</protein>
<dbReference type="PANTHER" id="PTHR43546">
    <property type="entry name" value="UPF0173 METAL-DEPENDENT HYDROLASE MJ1163-RELATED"/>
    <property type="match status" value="1"/>
</dbReference>
<keyword evidence="1" id="KW-0378">Hydrolase</keyword>
<gene>
    <name evidence="3" type="primary">Contig13707.g14620</name>
    <name evidence="3" type="ORF">STYLEM_20051</name>
</gene>
<dbReference type="EMBL" id="CCKQ01018903">
    <property type="protein sequence ID" value="CDW90903.1"/>
    <property type="molecule type" value="Genomic_DNA"/>
</dbReference>
<name>A0A078BBH1_STYLE</name>
<reference evidence="3 4" key="1">
    <citation type="submission" date="2014-06" db="EMBL/GenBank/DDBJ databases">
        <authorList>
            <person name="Swart Estienne"/>
        </authorList>
    </citation>
    <scope>NUCLEOTIDE SEQUENCE [LARGE SCALE GENOMIC DNA]</scope>
    <source>
        <strain evidence="3 4">130c</strain>
    </source>
</reference>
<organism evidence="3 4">
    <name type="scientific">Stylonychia lemnae</name>
    <name type="common">Ciliate</name>
    <dbReference type="NCBI Taxonomy" id="5949"/>
    <lineage>
        <taxon>Eukaryota</taxon>
        <taxon>Sar</taxon>
        <taxon>Alveolata</taxon>
        <taxon>Ciliophora</taxon>
        <taxon>Intramacronucleata</taxon>
        <taxon>Spirotrichea</taxon>
        <taxon>Stichotrichia</taxon>
        <taxon>Sporadotrichida</taxon>
        <taxon>Oxytrichidae</taxon>
        <taxon>Stylonychinae</taxon>
        <taxon>Stylonychia</taxon>
    </lineage>
</organism>
<dbReference type="Pfam" id="PF12706">
    <property type="entry name" value="Lactamase_B_2"/>
    <property type="match status" value="1"/>
</dbReference>
<accession>A0A078BBH1</accession>
<evidence type="ECO:0000313" key="3">
    <source>
        <dbReference type="EMBL" id="CDW90903.1"/>
    </source>
</evidence>